<dbReference type="AlphaFoldDB" id="Q1Q580"/>
<proteinExistence type="predicted"/>
<reference evidence="1" key="2">
    <citation type="submission" date="2006-01" db="EMBL/GenBank/DDBJ databases">
        <authorList>
            <person name="Genoscope"/>
        </authorList>
    </citation>
    <scope>NUCLEOTIDE SEQUENCE</scope>
</reference>
<sequence>MLLCRHIKDFPSHYPPKPYISSVHLPYSPIVAKVRRRRCTTSDKSLGSHHSRQPGTWNIGHFPYIPPDQARNMGSVLYFIFSLYFPKQ</sequence>
<protein>
    <submittedName>
        <fullName evidence="1">Uncharacterized protein</fullName>
    </submittedName>
</protein>
<organism evidence="1">
    <name type="scientific">Kuenenia stuttgartiensis</name>
    <dbReference type="NCBI Taxonomy" id="174633"/>
    <lineage>
        <taxon>Bacteria</taxon>
        <taxon>Pseudomonadati</taxon>
        <taxon>Planctomycetota</taxon>
        <taxon>Candidatus Brocadiia</taxon>
        <taxon>Candidatus Brocadiales</taxon>
        <taxon>Candidatus Brocadiaceae</taxon>
        <taxon>Candidatus Kuenenia</taxon>
    </lineage>
</organism>
<name>Q1Q580_KUEST</name>
<reference evidence="1" key="1">
    <citation type="journal article" date="2006" name="Nature">
        <title>Deciphering the evolution and metabolism of an anammox bacterium from a community genome.</title>
        <authorList>
            <person name="Strous M."/>
            <person name="Pelletier E."/>
            <person name="Mangenot S."/>
            <person name="Rattei T."/>
            <person name="Lehner A."/>
            <person name="Taylor M.W."/>
            <person name="Horn M."/>
            <person name="Daims H."/>
            <person name="Bartol-Mavel D."/>
            <person name="Wincker P."/>
            <person name="Barbe V."/>
            <person name="Fonknechten N."/>
            <person name="Vallenet D."/>
            <person name="Segurens B."/>
            <person name="Schenowitz-Truong C."/>
            <person name="Medigue C."/>
            <person name="Collingro A."/>
            <person name="Snel B."/>
            <person name="Dutilh B.E."/>
            <person name="OpDenCamp H.J.M."/>
            <person name="vanDerDrift C."/>
            <person name="Cirpus I."/>
            <person name="vanDePas-Schoonen K.T."/>
            <person name="Harhangi H.R."/>
            <person name="vanNiftrik L."/>
            <person name="Schmid M."/>
            <person name="Keltjens J."/>
            <person name="vanDeVossenberg J."/>
            <person name="Kartal B."/>
            <person name="Meier H."/>
            <person name="Frishman D."/>
            <person name="Huynen M.A."/>
            <person name="Mewes H."/>
            <person name="Weissenbach J."/>
            <person name="Jetten M.S.M."/>
            <person name="Wagner M."/>
            <person name="LePaslier D."/>
        </authorList>
    </citation>
    <scope>NUCLEOTIDE SEQUENCE</scope>
</reference>
<evidence type="ECO:0000313" key="1">
    <source>
        <dbReference type="EMBL" id="CAJ75162.1"/>
    </source>
</evidence>
<gene>
    <name evidence="1" type="ORF">kuste4400</name>
</gene>
<accession>Q1Q580</accession>
<dbReference type="EMBL" id="CT573071">
    <property type="protein sequence ID" value="CAJ75162.1"/>
    <property type="molecule type" value="Genomic_DNA"/>
</dbReference>